<evidence type="ECO:0000259" key="5">
    <source>
        <dbReference type="Pfam" id="PF01526"/>
    </source>
</evidence>
<keyword evidence="4" id="KW-0233">DNA recombination</keyword>
<dbReference type="Pfam" id="PF01526">
    <property type="entry name" value="DDE_Tnp_Tn3"/>
    <property type="match status" value="1"/>
</dbReference>
<proteinExistence type="inferred from homology"/>
<evidence type="ECO:0000256" key="2">
    <source>
        <dbReference type="ARBA" id="ARBA00022578"/>
    </source>
</evidence>
<dbReference type="InterPro" id="IPR002513">
    <property type="entry name" value="Tn3_Tnp_DDE_dom"/>
</dbReference>
<feature type="domain" description="Tn3 transposase DDE" evidence="5">
    <location>
        <begin position="607"/>
        <end position="998"/>
    </location>
</feature>
<dbReference type="RefSeq" id="WP_208245277.1">
    <property type="nucleotide sequence ID" value="NZ_JAGEPF010000018.1"/>
</dbReference>
<evidence type="ECO:0000256" key="4">
    <source>
        <dbReference type="ARBA" id="ARBA00023172"/>
    </source>
</evidence>
<protein>
    <submittedName>
        <fullName evidence="7">Tn3 family transposase</fullName>
    </submittedName>
</protein>
<keyword evidence="3" id="KW-0238">DNA-binding</keyword>
<dbReference type="EMBL" id="JAGEPF010000018">
    <property type="protein sequence ID" value="MBO2461757.1"/>
    <property type="molecule type" value="Genomic_DNA"/>
</dbReference>
<comment type="similarity">
    <text evidence="1">Belongs to the transposase 7 family.</text>
</comment>
<reference evidence="7 8" key="1">
    <citation type="submission" date="2021-03" db="EMBL/GenBank/DDBJ databases">
        <title>Actinomadura violae sp. nov., isolated from lichen in Thailand.</title>
        <authorList>
            <person name="Kanchanasin P."/>
            <person name="Saeng-In P."/>
            <person name="Phongsopitanun W."/>
            <person name="Yuki M."/>
            <person name="Kudo T."/>
            <person name="Ohkuma M."/>
            <person name="Tanasupawat S."/>
        </authorList>
    </citation>
    <scope>NUCLEOTIDE SEQUENCE [LARGE SCALE GENOMIC DNA]</scope>
    <source>
        <strain evidence="7 8">LCR2-06</strain>
    </source>
</reference>
<feature type="domain" description="DUF4158" evidence="6">
    <location>
        <begin position="5"/>
        <end position="171"/>
    </location>
</feature>
<gene>
    <name evidence="7" type="ORF">J4709_29720</name>
</gene>
<dbReference type="Proteomes" id="UP000680206">
    <property type="component" value="Unassembled WGS sequence"/>
</dbReference>
<evidence type="ECO:0000259" key="6">
    <source>
        <dbReference type="Pfam" id="PF13700"/>
    </source>
</evidence>
<dbReference type="InterPro" id="IPR025296">
    <property type="entry name" value="DUF4158"/>
</dbReference>
<evidence type="ECO:0000256" key="3">
    <source>
        <dbReference type="ARBA" id="ARBA00023125"/>
    </source>
</evidence>
<evidence type="ECO:0000313" key="8">
    <source>
        <dbReference type="Proteomes" id="UP000680206"/>
    </source>
</evidence>
<name>A0ABS3RYC4_9ACTN</name>
<organism evidence="7 8">
    <name type="scientific">Actinomadura violacea</name>
    <dbReference type="NCBI Taxonomy" id="2819934"/>
    <lineage>
        <taxon>Bacteria</taxon>
        <taxon>Bacillati</taxon>
        <taxon>Actinomycetota</taxon>
        <taxon>Actinomycetes</taxon>
        <taxon>Streptosporangiales</taxon>
        <taxon>Thermomonosporaceae</taxon>
        <taxon>Actinomadura</taxon>
    </lineage>
</organism>
<comment type="caution">
    <text evidence="7">The sequence shown here is derived from an EMBL/GenBank/DDBJ whole genome shotgun (WGS) entry which is preliminary data.</text>
</comment>
<sequence length="1025" mass="112874">MPVEFLTDDEAAAFGRYAGTVSQGDLERVFFLDDEDRALVERRRGDHMKLGFSLQLVTVRWLGTFLEDPLDVPVAVLDFVAEQLVVADSSQVKRYTERAKTKLDHQWEIRQAYGLIELSAAEAELRAWVAARSWTTGDGPKAIFNDAAGWLRERQVLLPGVSTLARLVAQVRDDTTKRLWGVLEGLLTVGQRYVLDQLLEVAPGSRVSDLERWRKGPAPRGSGPTMIKALDQVAEVMGLGTAELGAEALVPPRRLAELARYGMSADASQLRRHPDGRRLATLLATVRFLEAKSVDDTLELLDLLMATELLNKAQTAANKETVRKHPKLARSAARLAVAVEALFDSDGWGGEDEEPRVAEVWEAIEAIVSRAELRAALVVVSDSVPPADAADPDDWRSELVGRYTTVSGFLKLLPRVIEFGANAEGSAILAAMKGLPDVLAYRSRLTAPLIPARTIEHGVVNGPWKRLVFGHPEHEGGAVNRHAYTFCVLEQFYRALKRREIYADASTKWRNPQASLLAGPAWEAVRPDVLTTLGLPEDPDALLAEHAVTLEAAYRHVGGGLAANTEVRVDDAGKIHLTGVKAVEEPPSLVDLRDRTTAMLPRVDLPEVILEVMSWEPAVAEAFTAVSGGRSRLEDLPISIAACLAAHSMNVGYRPIAKQGVPALERSRLSHVFQNYFRPETLAPANLPLVARQARLGLARAWGGGMVAAVDGMRFIVPVPAAFARPNRKFFGSRRGMTWLNAMNDQGIGRGAKVVSGTIRDSLHMVDVIFGLDGGELPEIVVTDTGSYSDVVFGLLELLGISYRPALADLPDQKGWRINADADYGPLNTFARGKIDLRKVRRNWEDMLRVVASIYTGTVRAYDVVTMLQRDGHPTALGEAFAAYGRIFKSLHILAYIDTDETYRRDIKHVRNLQEGRHALARKICHGKKGELYHRYERGLENQLGVLGLVLNCVVLWTTVYLDAAVRQLKAQGYPVRDEDMARLSPFVNRHLGVHGAYSFVLPELAPGAIRDLRDPDAAEDDDEL</sequence>
<keyword evidence="8" id="KW-1185">Reference proteome</keyword>
<evidence type="ECO:0000313" key="7">
    <source>
        <dbReference type="EMBL" id="MBO2461757.1"/>
    </source>
</evidence>
<accession>A0ABS3RYC4</accession>
<evidence type="ECO:0000256" key="1">
    <source>
        <dbReference type="ARBA" id="ARBA00009402"/>
    </source>
</evidence>
<dbReference type="InterPro" id="IPR047653">
    <property type="entry name" value="Tn3-like_transpos"/>
</dbReference>
<dbReference type="Pfam" id="PF13700">
    <property type="entry name" value="DUF4158"/>
    <property type="match status" value="1"/>
</dbReference>
<keyword evidence="2" id="KW-0815">Transposition</keyword>
<dbReference type="NCBIfam" id="NF033527">
    <property type="entry name" value="transpos_Tn3"/>
    <property type="match status" value="1"/>
</dbReference>